<evidence type="ECO:0000313" key="2">
    <source>
        <dbReference type="Proteomes" id="UP001385892"/>
    </source>
</evidence>
<sequence>MERKFGVNASDASSEASIDSRGNVYLGKTIGWSTLLESQRVLLVAEAGAGKTHECDAQAEDLFQRGEAAFFLRLEAVAANGIRSSLFGEGLKKRFDEWRASSSQVGYFFFDSIDELQLTHGDFRNALKRVHEDMEGALGRATVVVTSRPVDIDRRAFADVLPVPQTAIEERHGESFVRMALQGPTDEDKRRSPPFREVTLLSFSDEEIVEFARGQGVTNPDHLLAEIRARHAEDFARRPQDLIELCDSWRDFGKIRSHCDQLKSHIKARLRARPKRKEPAELTLNKARIGVQRLALAAMLGRRLTIRCSAGADVEGSGDAPLVPDDLLSDFTPSEMDTLLQRPIFVEGGYGRVRFHHRSVLEYLAATEIDHLVSSGALAVSAAKRMLFSLSDTEALLPKPSMRPVAGWLAKMRPEIFDTVLKVEPSTLLLYGDPEALSDDQCAQALRAYVQLHGAGQWRGLEMPALQLERLARKPLH</sequence>
<dbReference type="InterPro" id="IPR027417">
    <property type="entry name" value="P-loop_NTPase"/>
</dbReference>
<dbReference type="Proteomes" id="UP001385892">
    <property type="component" value="Unassembled WGS sequence"/>
</dbReference>
<evidence type="ECO:0008006" key="3">
    <source>
        <dbReference type="Google" id="ProtNLM"/>
    </source>
</evidence>
<comment type="caution">
    <text evidence="1">The sequence shown here is derived from an EMBL/GenBank/DDBJ whole genome shotgun (WGS) entry which is preliminary data.</text>
</comment>
<reference evidence="1 2" key="1">
    <citation type="submission" date="2024-03" db="EMBL/GenBank/DDBJ databases">
        <title>Novel species of the genus Variovorax.</title>
        <authorList>
            <person name="Liu Q."/>
            <person name="Xin Y.-H."/>
        </authorList>
    </citation>
    <scope>NUCLEOTIDE SEQUENCE [LARGE SCALE GENOMIC DNA]</scope>
    <source>
        <strain evidence="1 2">KACC 18900</strain>
    </source>
</reference>
<dbReference type="Gene3D" id="3.40.50.300">
    <property type="entry name" value="P-loop containing nucleotide triphosphate hydrolases"/>
    <property type="match status" value="1"/>
</dbReference>
<dbReference type="EMBL" id="JBBKZT010000017">
    <property type="protein sequence ID" value="MEJ8850741.1"/>
    <property type="molecule type" value="Genomic_DNA"/>
</dbReference>
<organism evidence="1 2">
    <name type="scientific">Variovorax rhizosphaerae</name>
    <dbReference type="NCBI Taxonomy" id="1836200"/>
    <lineage>
        <taxon>Bacteria</taxon>
        <taxon>Pseudomonadati</taxon>
        <taxon>Pseudomonadota</taxon>
        <taxon>Betaproteobacteria</taxon>
        <taxon>Burkholderiales</taxon>
        <taxon>Comamonadaceae</taxon>
        <taxon>Variovorax</taxon>
    </lineage>
</organism>
<name>A0ABU8WTB5_9BURK</name>
<keyword evidence="2" id="KW-1185">Reference proteome</keyword>
<dbReference type="RefSeq" id="WP_340346178.1">
    <property type="nucleotide sequence ID" value="NZ_JBBKZT010000017.1"/>
</dbReference>
<accession>A0ABU8WTB5</accession>
<proteinExistence type="predicted"/>
<dbReference type="SUPFAM" id="SSF52540">
    <property type="entry name" value="P-loop containing nucleoside triphosphate hydrolases"/>
    <property type="match status" value="1"/>
</dbReference>
<gene>
    <name evidence="1" type="ORF">WKW82_29160</name>
</gene>
<evidence type="ECO:0000313" key="1">
    <source>
        <dbReference type="EMBL" id="MEJ8850741.1"/>
    </source>
</evidence>
<protein>
    <recommendedName>
        <fullName evidence="3">ATP-binding protein</fullName>
    </recommendedName>
</protein>